<comment type="caution">
    <text evidence="2">The sequence shown here is derived from an EMBL/GenBank/DDBJ whole genome shotgun (WGS) entry which is preliminary data.</text>
</comment>
<evidence type="ECO:0000313" key="2">
    <source>
        <dbReference type="EMBL" id="KAJ7663513.1"/>
    </source>
</evidence>
<accession>A0AAD7CTU2</accession>
<sequence>MSFPLLLLTTSTDPVAPTTAHASQFLYPRSNLTLTTIRRSQTPSWLPRFCAIHAGFAGRALTLHLRLLPNDIIRAPAARDDLPPRRGAVRTPPGRKRKTPSLQQQPPSKP</sequence>
<organism evidence="2 3">
    <name type="scientific">Mycena rosella</name>
    <name type="common">Pink bonnet</name>
    <name type="synonym">Agaricus rosellus</name>
    <dbReference type="NCBI Taxonomy" id="1033263"/>
    <lineage>
        <taxon>Eukaryota</taxon>
        <taxon>Fungi</taxon>
        <taxon>Dikarya</taxon>
        <taxon>Basidiomycota</taxon>
        <taxon>Agaricomycotina</taxon>
        <taxon>Agaricomycetes</taxon>
        <taxon>Agaricomycetidae</taxon>
        <taxon>Agaricales</taxon>
        <taxon>Marasmiineae</taxon>
        <taxon>Mycenaceae</taxon>
        <taxon>Mycena</taxon>
    </lineage>
</organism>
<evidence type="ECO:0000313" key="3">
    <source>
        <dbReference type="Proteomes" id="UP001221757"/>
    </source>
</evidence>
<dbReference type="Proteomes" id="UP001221757">
    <property type="component" value="Unassembled WGS sequence"/>
</dbReference>
<feature type="region of interest" description="Disordered" evidence="1">
    <location>
        <begin position="76"/>
        <end position="110"/>
    </location>
</feature>
<proteinExistence type="predicted"/>
<protein>
    <submittedName>
        <fullName evidence="2">Uncharacterized protein</fullName>
    </submittedName>
</protein>
<dbReference type="AlphaFoldDB" id="A0AAD7CTU2"/>
<dbReference type="EMBL" id="JARKIE010000232">
    <property type="protein sequence ID" value="KAJ7663513.1"/>
    <property type="molecule type" value="Genomic_DNA"/>
</dbReference>
<feature type="compositionally biased region" description="Polar residues" evidence="1">
    <location>
        <begin position="100"/>
        <end position="110"/>
    </location>
</feature>
<reference evidence="2" key="1">
    <citation type="submission" date="2023-03" db="EMBL/GenBank/DDBJ databases">
        <title>Massive genome expansion in bonnet fungi (Mycena s.s.) driven by repeated elements and novel gene families across ecological guilds.</title>
        <authorList>
            <consortium name="Lawrence Berkeley National Laboratory"/>
            <person name="Harder C.B."/>
            <person name="Miyauchi S."/>
            <person name="Viragh M."/>
            <person name="Kuo A."/>
            <person name="Thoen E."/>
            <person name="Andreopoulos B."/>
            <person name="Lu D."/>
            <person name="Skrede I."/>
            <person name="Drula E."/>
            <person name="Henrissat B."/>
            <person name="Morin E."/>
            <person name="Kohler A."/>
            <person name="Barry K."/>
            <person name="LaButti K."/>
            <person name="Morin E."/>
            <person name="Salamov A."/>
            <person name="Lipzen A."/>
            <person name="Mereny Z."/>
            <person name="Hegedus B."/>
            <person name="Baldrian P."/>
            <person name="Stursova M."/>
            <person name="Weitz H."/>
            <person name="Taylor A."/>
            <person name="Grigoriev I.V."/>
            <person name="Nagy L.G."/>
            <person name="Martin F."/>
            <person name="Kauserud H."/>
        </authorList>
    </citation>
    <scope>NUCLEOTIDE SEQUENCE</scope>
    <source>
        <strain evidence="2">CBHHK067</strain>
    </source>
</reference>
<keyword evidence="3" id="KW-1185">Reference proteome</keyword>
<evidence type="ECO:0000256" key="1">
    <source>
        <dbReference type="SAM" id="MobiDB-lite"/>
    </source>
</evidence>
<name>A0AAD7CTU2_MYCRO</name>
<gene>
    <name evidence="2" type="ORF">B0H17DRAFT_1211614</name>
</gene>